<proteinExistence type="predicted"/>
<feature type="compositionally biased region" description="Polar residues" evidence="1">
    <location>
        <begin position="89"/>
        <end position="98"/>
    </location>
</feature>
<dbReference type="EMBL" id="JAVYJV010000006">
    <property type="protein sequence ID" value="KAK4368283.1"/>
    <property type="molecule type" value="Genomic_DNA"/>
</dbReference>
<name>A0AAE1SF56_9SOLA</name>
<dbReference type="Proteomes" id="UP001291623">
    <property type="component" value="Unassembled WGS sequence"/>
</dbReference>
<reference evidence="2" key="1">
    <citation type="submission" date="2023-12" db="EMBL/GenBank/DDBJ databases">
        <title>Genome assembly of Anisodus tanguticus.</title>
        <authorList>
            <person name="Wang Y.-J."/>
        </authorList>
    </citation>
    <scope>NUCLEOTIDE SEQUENCE</scope>
    <source>
        <strain evidence="2">KB-2021</strain>
        <tissue evidence="2">Leaf</tissue>
    </source>
</reference>
<evidence type="ECO:0000313" key="2">
    <source>
        <dbReference type="EMBL" id="KAK4368283.1"/>
    </source>
</evidence>
<protein>
    <submittedName>
        <fullName evidence="2">Uncharacterized protein</fullName>
    </submittedName>
</protein>
<evidence type="ECO:0000313" key="3">
    <source>
        <dbReference type="Proteomes" id="UP001291623"/>
    </source>
</evidence>
<feature type="region of interest" description="Disordered" evidence="1">
    <location>
        <begin position="39"/>
        <end position="123"/>
    </location>
</feature>
<feature type="compositionally biased region" description="Polar residues" evidence="1">
    <location>
        <begin position="39"/>
        <end position="62"/>
    </location>
</feature>
<organism evidence="2 3">
    <name type="scientific">Anisodus tanguticus</name>
    <dbReference type="NCBI Taxonomy" id="243964"/>
    <lineage>
        <taxon>Eukaryota</taxon>
        <taxon>Viridiplantae</taxon>
        <taxon>Streptophyta</taxon>
        <taxon>Embryophyta</taxon>
        <taxon>Tracheophyta</taxon>
        <taxon>Spermatophyta</taxon>
        <taxon>Magnoliopsida</taxon>
        <taxon>eudicotyledons</taxon>
        <taxon>Gunneridae</taxon>
        <taxon>Pentapetalae</taxon>
        <taxon>asterids</taxon>
        <taxon>lamiids</taxon>
        <taxon>Solanales</taxon>
        <taxon>Solanaceae</taxon>
        <taxon>Solanoideae</taxon>
        <taxon>Hyoscyameae</taxon>
        <taxon>Anisodus</taxon>
    </lineage>
</organism>
<dbReference type="AlphaFoldDB" id="A0AAE1SF56"/>
<gene>
    <name evidence="2" type="ORF">RND71_012075</name>
</gene>
<evidence type="ECO:0000256" key="1">
    <source>
        <dbReference type="SAM" id="MobiDB-lite"/>
    </source>
</evidence>
<keyword evidence="3" id="KW-1185">Reference proteome</keyword>
<comment type="caution">
    <text evidence="2">The sequence shown here is derived from an EMBL/GenBank/DDBJ whole genome shotgun (WGS) entry which is preliminary data.</text>
</comment>
<feature type="compositionally biased region" description="Acidic residues" evidence="1">
    <location>
        <begin position="101"/>
        <end position="115"/>
    </location>
</feature>
<sequence length="123" mass="12858">MNEACDAPLAIEYVPCVPLNGGGGVGEKSLDPLNDAATTFETSENPTVERSNLTSQPSTAAKPSNHIVELSNLTSQPSPTPESVFEIGQPSNHTSNPICESELDEDASGDDLEDGSDGKSQQK</sequence>
<accession>A0AAE1SF56</accession>